<dbReference type="InterPro" id="IPR040449">
    <property type="entry name" value="Peptidase_S66_N"/>
</dbReference>
<protein>
    <recommendedName>
        <fullName evidence="1">LD-carboxypeptidase N-terminal domain-containing protein</fullName>
    </recommendedName>
</protein>
<comment type="caution">
    <text evidence="2">The sequence shown here is derived from an EMBL/GenBank/DDBJ whole genome shotgun (WGS) entry which is preliminary data.</text>
</comment>
<dbReference type="SUPFAM" id="SSF52317">
    <property type="entry name" value="Class I glutamine amidotransferase-like"/>
    <property type="match status" value="1"/>
</dbReference>
<proteinExistence type="predicted"/>
<dbReference type="Pfam" id="PF02016">
    <property type="entry name" value="Peptidase_S66"/>
    <property type="match status" value="1"/>
</dbReference>
<dbReference type="Gene3D" id="3.40.50.10740">
    <property type="entry name" value="Class I glutamine amidotransferase-like"/>
    <property type="match status" value="1"/>
</dbReference>
<evidence type="ECO:0000259" key="1">
    <source>
        <dbReference type="Pfam" id="PF02016"/>
    </source>
</evidence>
<dbReference type="PANTHER" id="PTHR30237">
    <property type="entry name" value="MURAMOYLTETRAPEPTIDE CARBOXYPEPTIDASE"/>
    <property type="match status" value="1"/>
</dbReference>
<evidence type="ECO:0000313" key="2">
    <source>
        <dbReference type="EMBL" id="MPQ42152.1"/>
    </source>
</evidence>
<sequence>MNKKLKFKKGDTIALTACSNSISIDKLYIVNRLKEILNELGFKVEIAKTLYSKDDILNKVQKEKALELINFFKDKNVKAIFDISGGDLANGLLEYIDFNIIKHHFTINLTS</sequence>
<dbReference type="RefSeq" id="WP_152886549.1">
    <property type="nucleotide sequence ID" value="NZ_WHJC01000001.1"/>
</dbReference>
<dbReference type="AlphaFoldDB" id="A0A6I1MJ35"/>
<dbReference type="PANTHER" id="PTHR30237:SF2">
    <property type="entry name" value="MUREIN TETRAPEPTIDE CARBOXYPEPTIDASE"/>
    <property type="match status" value="1"/>
</dbReference>
<gene>
    <name evidence="2" type="ORF">GBZ86_00010</name>
</gene>
<feature type="domain" description="LD-carboxypeptidase N-terminal" evidence="1">
    <location>
        <begin position="13"/>
        <end position="104"/>
    </location>
</feature>
<dbReference type="EMBL" id="WHJC01000001">
    <property type="protein sequence ID" value="MPQ42152.1"/>
    <property type="molecule type" value="Genomic_DNA"/>
</dbReference>
<keyword evidence="3" id="KW-1185">Reference proteome</keyword>
<dbReference type="Proteomes" id="UP000430345">
    <property type="component" value="Unassembled WGS sequence"/>
</dbReference>
<dbReference type="InterPro" id="IPR027478">
    <property type="entry name" value="LdcA_N"/>
</dbReference>
<dbReference type="InterPro" id="IPR003507">
    <property type="entry name" value="S66_fam"/>
</dbReference>
<reference evidence="2 3" key="1">
    <citation type="submission" date="2019-10" db="EMBL/GenBank/DDBJ databases">
        <title>The Genome Sequence of Clostridium tarantellae Isolated from Fish Brain.</title>
        <authorList>
            <person name="Bano L."/>
            <person name="Kiel M."/>
            <person name="Sales G."/>
            <person name="Doxey A.C."/>
            <person name="Mansfield M.J."/>
            <person name="Schiavone M."/>
            <person name="Rossetto O."/>
            <person name="Pirazzini M."/>
            <person name="Dobrindt U."/>
            <person name="Montecucco C."/>
        </authorList>
    </citation>
    <scope>NUCLEOTIDE SEQUENCE [LARGE SCALE GENOMIC DNA]</scope>
    <source>
        <strain evidence="2 3">DSM 3997</strain>
    </source>
</reference>
<organism evidence="2 3">
    <name type="scientific">Clostridium tarantellae</name>
    <dbReference type="NCBI Taxonomy" id="39493"/>
    <lineage>
        <taxon>Bacteria</taxon>
        <taxon>Bacillati</taxon>
        <taxon>Bacillota</taxon>
        <taxon>Clostridia</taxon>
        <taxon>Eubacteriales</taxon>
        <taxon>Clostridiaceae</taxon>
        <taxon>Clostridium</taxon>
    </lineage>
</organism>
<accession>A0A6I1MJ35</accession>
<dbReference type="OrthoDB" id="9807329at2"/>
<dbReference type="InterPro" id="IPR029062">
    <property type="entry name" value="Class_I_gatase-like"/>
</dbReference>
<evidence type="ECO:0000313" key="3">
    <source>
        <dbReference type="Proteomes" id="UP000430345"/>
    </source>
</evidence>
<name>A0A6I1MJ35_9CLOT</name>